<evidence type="ECO:0000256" key="2">
    <source>
        <dbReference type="ARBA" id="ARBA00011245"/>
    </source>
</evidence>
<dbReference type="Pfam" id="PF17678">
    <property type="entry name" value="Glyco_hydro_92N"/>
    <property type="match status" value="1"/>
</dbReference>
<evidence type="ECO:0000313" key="8">
    <source>
        <dbReference type="Proteomes" id="UP001209317"/>
    </source>
</evidence>
<dbReference type="EC" id="3.2.1.-" evidence="7"/>
<dbReference type="RefSeq" id="WP_263038070.1">
    <property type="nucleotide sequence ID" value="NZ_JAOTPL010000011.1"/>
</dbReference>
<evidence type="ECO:0000256" key="1">
    <source>
        <dbReference type="ARBA" id="ARBA00001913"/>
    </source>
</evidence>
<dbReference type="GO" id="GO:0000224">
    <property type="term" value="F:peptide-N4-(N-acetyl-beta-glucosaminyl)asparagine amidase activity"/>
    <property type="evidence" value="ECO:0007669"/>
    <property type="project" value="TreeGrafter"/>
</dbReference>
<dbReference type="GO" id="GO:0005975">
    <property type="term" value="P:carbohydrate metabolic process"/>
    <property type="evidence" value="ECO:0007669"/>
    <property type="project" value="InterPro"/>
</dbReference>
<dbReference type="PANTHER" id="PTHR12143:SF39">
    <property type="entry name" value="SECRETED PROTEIN"/>
    <property type="match status" value="1"/>
</dbReference>
<keyword evidence="8" id="KW-1185">Reference proteome</keyword>
<evidence type="ECO:0000259" key="6">
    <source>
        <dbReference type="Pfam" id="PF17678"/>
    </source>
</evidence>
<dbReference type="PANTHER" id="PTHR12143">
    <property type="entry name" value="PEPTIDE N-GLYCANASE PNGASE -RELATED"/>
    <property type="match status" value="1"/>
</dbReference>
<organism evidence="7 8">
    <name type="scientific">Haoranjiania flava</name>
    <dbReference type="NCBI Taxonomy" id="1856322"/>
    <lineage>
        <taxon>Bacteria</taxon>
        <taxon>Pseudomonadati</taxon>
        <taxon>Bacteroidota</taxon>
        <taxon>Chitinophagia</taxon>
        <taxon>Chitinophagales</taxon>
        <taxon>Chitinophagaceae</taxon>
        <taxon>Haoranjiania</taxon>
    </lineage>
</organism>
<keyword evidence="3" id="KW-0106">Calcium</keyword>
<dbReference type="Gene3D" id="2.70.98.10">
    <property type="match status" value="1"/>
</dbReference>
<dbReference type="Gene3D" id="1.20.1050.60">
    <property type="entry name" value="alpha-1,2-mannosidase"/>
    <property type="match status" value="1"/>
</dbReference>
<dbReference type="InterPro" id="IPR014718">
    <property type="entry name" value="GH-type_carb-bd"/>
</dbReference>
<protein>
    <submittedName>
        <fullName evidence="7">GH92 family glycosyl hydrolase</fullName>
        <ecNumber evidence="7">3.2.1.-</ecNumber>
    </submittedName>
</protein>
<evidence type="ECO:0000313" key="7">
    <source>
        <dbReference type="EMBL" id="MCU7694584.1"/>
    </source>
</evidence>
<dbReference type="SUPFAM" id="SSF48208">
    <property type="entry name" value="Six-hairpin glycosidases"/>
    <property type="match status" value="1"/>
</dbReference>
<dbReference type="GO" id="GO:0005829">
    <property type="term" value="C:cytosol"/>
    <property type="evidence" value="ECO:0007669"/>
    <property type="project" value="TreeGrafter"/>
</dbReference>
<keyword evidence="7" id="KW-0378">Hydrolase</keyword>
<dbReference type="InterPro" id="IPR050883">
    <property type="entry name" value="PNGase"/>
</dbReference>
<dbReference type="Gene3D" id="3.30.2080.10">
    <property type="entry name" value="GH92 mannosidase domain"/>
    <property type="match status" value="1"/>
</dbReference>
<dbReference type="NCBIfam" id="TIGR01180">
    <property type="entry name" value="aman2_put"/>
    <property type="match status" value="1"/>
</dbReference>
<dbReference type="Proteomes" id="UP001209317">
    <property type="component" value="Unassembled WGS sequence"/>
</dbReference>
<dbReference type="EMBL" id="JAOTPL010000011">
    <property type="protein sequence ID" value="MCU7694584.1"/>
    <property type="molecule type" value="Genomic_DNA"/>
</dbReference>
<keyword evidence="7" id="KW-0326">Glycosidase</keyword>
<comment type="cofactor">
    <cofactor evidence="1">
        <name>Ca(2+)</name>
        <dbReference type="ChEBI" id="CHEBI:29108"/>
    </cofactor>
</comment>
<keyword evidence="4" id="KW-0732">Signal</keyword>
<dbReference type="InterPro" id="IPR008928">
    <property type="entry name" value="6-hairpin_glycosidase_sf"/>
</dbReference>
<dbReference type="InterPro" id="IPR012939">
    <property type="entry name" value="Glyco_hydro_92"/>
</dbReference>
<feature type="domain" description="Glycosyl hydrolase family 92 N-terminal" evidence="6">
    <location>
        <begin position="27"/>
        <end position="275"/>
    </location>
</feature>
<dbReference type="Pfam" id="PF07971">
    <property type="entry name" value="Glyco_hydro_92"/>
    <property type="match status" value="1"/>
</dbReference>
<evidence type="ECO:0000256" key="4">
    <source>
        <dbReference type="SAM" id="SignalP"/>
    </source>
</evidence>
<accession>A0AAE3IME2</accession>
<gene>
    <name evidence="7" type="ORF">OD355_08665</name>
</gene>
<reference evidence="7" key="1">
    <citation type="submission" date="2022-10" db="EMBL/GenBank/DDBJ databases">
        <authorList>
            <person name="Kim H.S."/>
            <person name="Kim J.-S."/>
            <person name="Suh M.K."/>
            <person name="Eom M.K."/>
            <person name="Lee J.-S."/>
        </authorList>
    </citation>
    <scope>NUCLEOTIDE SEQUENCE</scope>
    <source>
        <strain evidence="7">LIP-5</strain>
    </source>
</reference>
<evidence type="ECO:0000256" key="3">
    <source>
        <dbReference type="ARBA" id="ARBA00022837"/>
    </source>
</evidence>
<feature type="signal peptide" evidence="4">
    <location>
        <begin position="1"/>
        <end position="21"/>
    </location>
</feature>
<dbReference type="GO" id="GO:0016798">
    <property type="term" value="F:hydrolase activity, acting on glycosyl bonds"/>
    <property type="evidence" value="ECO:0007669"/>
    <property type="project" value="UniProtKB-KW"/>
</dbReference>
<dbReference type="GO" id="GO:0006516">
    <property type="term" value="P:glycoprotein catabolic process"/>
    <property type="evidence" value="ECO:0007669"/>
    <property type="project" value="TreeGrafter"/>
</dbReference>
<dbReference type="FunFam" id="1.20.1050.60:FF:000001">
    <property type="entry name" value="Putative alpha-1,2-mannosidase"/>
    <property type="match status" value="1"/>
</dbReference>
<feature type="chain" id="PRO_5042064728" evidence="4">
    <location>
        <begin position="22"/>
        <end position="758"/>
    </location>
</feature>
<dbReference type="FunFam" id="3.30.2080.10:FF:000001">
    <property type="entry name" value="Alpha-1,2-mannosidase subfamily"/>
    <property type="match status" value="1"/>
</dbReference>
<proteinExistence type="predicted"/>
<dbReference type="Gene3D" id="1.20.1610.10">
    <property type="entry name" value="alpha-1,2-mannosidases domains"/>
    <property type="match status" value="1"/>
</dbReference>
<dbReference type="GO" id="GO:0030246">
    <property type="term" value="F:carbohydrate binding"/>
    <property type="evidence" value="ECO:0007669"/>
    <property type="project" value="InterPro"/>
</dbReference>
<comment type="subunit">
    <text evidence="2">Monomer.</text>
</comment>
<sequence length="758" mass="85127">MIVKKFFLAVIAVLICQLGFAQKLTSYVDPFIGTGAVDGTSLSGSNFPGATVPFGFVQVSPDTDNEIFSPASGYNYNDKTIVGFSHTHLSGTGVADLFDVLLMPASGNLKWSPGDENKPGSGYRSAFSHQQETARPGYYQVNLLDYNINAELTATEHAGFHRYTFNGDGPARIMVDLDHSLSKKRDYWVCRILGAEIRKVDDHTIEGYRIITGWARMRRVYFHAKFSKPITNHEMAWGTHNIINKPVINGTDIVRAAFNFDVKKGEQVLVKVGLSSVSVNNARENLNSEIKGWDFDAVVKRADALWEKELSNIRIDAADAVKKIFYTGLYHLYIQPNNTADVNGEYQGSDMEVKKSLTKKHYSTFSLWDTYRAAHPMYTLLKPSKDAEFINSLIKQYESYGYLPIWQLWNDENYCMIGNHSIPVIVDAVVKGIKGFNLEKAYEAVKNSSLTDHPGSPFKYLHQYGYFPEELESQSVSKGLEIAFNDWCVAQFAKKLGKNDDYNFFMKRASYIKNIYDSKTGFFRGKNKDGKWLEPFHPLQYGGNGGNPYTEGNAWQYLWYVPHDIPGMIDLFGGREKFIIKLDEFFTTAGGEDAKNENASGFIGQYAHGNEPSHHTAYLYNYAGQPWKTQQRVAEIMDKFYTTDAAGYSGNEDCGQMSAWYIFSAMGFYPVNPANGVYDIGSPRLNKATIDLENGKQFTVVAHNAGGKNIYVQSVSLNGVAYNKNYILHSDILKGGRLVFEMGPSPSYGWAKKAISYK</sequence>
<dbReference type="AlphaFoldDB" id="A0AAE3IME2"/>
<name>A0AAE3IME2_9BACT</name>
<dbReference type="InterPro" id="IPR041371">
    <property type="entry name" value="GH92_N"/>
</dbReference>
<dbReference type="InterPro" id="IPR005887">
    <property type="entry name" value="GH92_a_mannosidase_put"/>
</dbReference>
<comment type="caution">
    <text evidence="7">The sequence shown here is derived from an EMBL/GenBank/DDBJ whole genome shotgun (WGS) entry which is preliminary data.</text>
</comment>
<feature type="domain" description="Glycosyl hydrolase family 92" evidence="5">
    <location>
        <begin position="281"/>
        <end position="744"/>
    </location>
</feature>
<evidence type="ECO:0000259" key="5">
    <source>
        <dbReference type="Pfam" id="PF07971"/>
    </source>
</evidence>